<name>A0A7J4ZSX6_9BACT</name>
<dbReference type="InterPro" id="IPR003265">
    <property type="entry name" value="HhH-GPD_domain"/>
</dbReference>
<dbReference type="Gene3D" id="1.10.1670.10">
    <property type="entry name" value="Helix-hairpin-Helix base-excision DNA repair enzymes (C-terminal)"/>
    <property type="match status" value="1"/>
</dbReference>
<dbReference type="GO" id="GO:0006289">
    <property type="term" value="P:nucleotide-excision repair"/>
    <property type="evidence" value="ECO:0007669"/>
    <property type="project" value="TreeGrafter"/>
</dbReference>
<keyword evidence="7 12" id="KW-0411">Iron-sulfur</keyword>
<keyword evidence="4 12" id="KW-0227">DNA damage</keyword>
<keyword evidence="6 12" id="KW-0408">Iron</keyword>
<sequence>MKPDDIHRAMAILREEARAWRTPSVTVVAEASRSPFKVLISCIISLRTKDEVTTQASARLFDRAPTPEAMEGLPAEEIARLIYPAGFYRTKAEQILEISRRLVAEYGGRVPDSLDALLAFRGVGRKTANLVLTLGFGKPGICVDTHVHRICNRWGYVATKNPDATEMALRALLPPEYWIEINDLLVAFGQNLCHPVSPRCSVCRLSDLCSRVGVAQSR</sequence>
<keyword evidence="11 12" id="KW-0326">Glycosidase</keyword>
<keyword evidence="14" id="KW-0540">Nuclease</keyword>
<comment type="catalytic activity">
    <reaction evidence="12">
        <text>2'-deoxyribonucleotide-(2'-deoxyribose 5'-phosphate)-2'-deoxyribonucleotide-DNA = a 3'-end 2'-deoxyribonucleotide-(2,3-dehydro-2,3-deoxyribose 5'-phosphate)-DNA + a 5'-end 5'-phospho-2'-deoxyribonucleoside-DNA + H(+)</text>
        <dbReference type="Rhea" id="RHEA:66592"/>
        <dbReference type="Rhea" id="RHEA-COMP:13180"/>
        <dbReference type="Rhea" id="RHEA-COMP:16897"/>
        <dbReference type="Rhea" id="RHEA-COMP:17067"/>
        <dbReference type="ChEBI" id="CHEBI:15378"/>
        <dbReference type="ChEBI" id="CHEBI:136412"/>
        <dbReference type="ChEBI" id="CHEBI:157695"/>
        <dbReference type="ChEBI" id="CHEBI:167181"/>
        <dbReference type="EC" id="4.2.99.18"/>
    </reaction>
</comment>
<feature type="binding site" evidence="12">
    <location>
        <position position="203"/>
    </location>
    <ligand>
        <name>[4Fe-4S] cluster</name>
        <dbReference type="ChEBI" id="CHEBI:49883"/>
    </ligand>
</feature>
<evidence type="ECO:0000313" key="14">
    <source>
        <dbReference type="EMBL" id="KAB0665819.1"/>
    </source>
</evidence>
<dbReference type="PIRSF" id="PIRSF001435">
    <property type="entry name" value="Nth"/>
    <property type="match status" value="1"/>
</dbReference>
<dbReference type="Gene3D" id="1.10.340.30">
    <property type="entry name" value="Hypothetical protein, domain 2"/>
    <property type="match status" value="1"/>
</dbReference>
<keyword evidence="10 12" id="KW-0456">Lyase</keyword>
<dbReference type="SMART" id="SM00478">
    <property type="entry name" value="ENDO3c"/>
    <property type="match status" value="1"/>
</dbReference>
<evidence type="ECO:0000256" key="3">
    <source>
        <dbReference type="ARBA" id="ARBA00022723"/>
    </source>
</evidence>
<evidence type="ECO:0000256" key="7">
    <source>
        <dbReference type="ARBA" id="ARBA00023014"/>
    </source>
</evidence>
<protein>
    <recommendedName>
        <fullName evidence="12">Endonuclease III</fullName>
        <ecNumber evidence="12">4.2.99.18</ecNumber>
    </recommendedName>
    <alternativeName>
        <fullName evidence="12">DNA-(apurinic or apyrimidinic site) lyase</fullName>
    </alternativeName>
</protein>
<comment type="function">
    <text evidence="12">DNA repair enzyme that has both DNA N-glycosylase activity and AP-lyase activity. The DNA N-glycosylase activity releases various damaged pyrimidines from DNA by cleaving the N-glycosidic bond, leaving an AP (apurinic/apyrimidinic) site. The AP-lyase activity cleaves the phosphodiester bond 3' to the AP site by a beta-elimination, leaving a 3'-terminal unsaturated sugar and a product with a terminal 5'-phosphate.</text>
</comment>
<dbReference type="GO" id="GO:0140078">
    <property type="term" value="F:class I DNA-(apurinic or apyrimidinic site) endonuclease activity"/>
    <property type="evidence" value="ECO:0007669"/>
    <property type="project" value="UniProtKB-EC"/>
</dbReference>
<dbReference type="PROSITE" id="PS00764">
    <property type="entry name" value="ENDONUCLEASE_III_1"/>
    <property type="match status" value="1"/>
</dbReference>
<keyword evidence="9 12" id="KW-0234">DNA repair</keyword>
<keyword evidence="14" id="KW-0255">Endonuclease</keyword>
<dbReference type="Pfam" id="PF00730">
    <property type="entry name" value="HhH-GPD"/>
    <property type="match status" value="1"/>
</dbReference>
<accession>A0A7J4ZSX6</accession>
<dbReference type="HAMAP" id="MF_00942">
    <property type="entry name" value="Nth"/>
    <property type="match status" value="1"/>
</dbReference>
<evidence type="ECO:0000256" key="1">
    <source>
        <dbReference type="ARBA" id="ARBA00008343"/>
    </source>
</evidence>
<dbReference type="EMBL" id="VZQZ01000004">
    <property type="protein sequence ID" value="KAB0665819.1"/>
    <property type="molecule type" value="Genomic_DNA"/>
</dbReference>
<dbReference type="InterPro" id="IPR004035">
    <property type="entry name" value="Endouclease-III_FeS-bd_BS"/>
</dbReference>
<dbReference type="InterPro" id="IPR011257">
    <property type="entry name" value="DNA_glycosylase"/>
</dbReference>
<dbReference type="GO" id="GO:0051539">
    <property type="term" value="F:4 iron, 4 sulfur cluster binding"/>
    <property type="evidence" value="ECO:0007669"/>
    <property type="project" value="UniProtKB-UniRule"/>
</dbReference>
<dbReference type="GO" id="GO:0046872">
    <property type="term" value="F:metal ion binding"/>
    <property type="evidence" value="ECO:0007669"/>
    <property type="project" value="UniProtKB-KW"/>
</dbReference>
<dbReference type="SUPFAM" id="SSF48150">
    <property type="entry name" value="DNA-glycosylase"/>
    <property type="match status" value="1"/>
</dbReference>
<feature type="binding site" evidence="12">
    <location>
        <position position="200"/>
    </location>
    <ligand>
        <name>[4Fe-4S] cluster</name>
        <dbReference type="ChEBI" id="CHEBI:49883"/>
    </ligand>
</feature>
<evidence type="ECO:0000256" key="11">
    <source>
        <dbReference type="ARBA" id="ARBA00023295"/>
    </source>
</evidence>
<keyword evidence="5 12" id="KW-0378">Hydrolase</keyword>
<feature type="binding site" evidence="12">
    <location>
        <position position="193"/>
    </location>
    <ligand>
        <name>[4Fe-4S] cluster</name>
        <dbReference type="ChEBI" id="CHEBI:49883"/>
    </ligand>
</feature>
<dbReference type="InterPro" id="IPR023170">
    <property type="entry name" value="HhH_base_excis_C"/>
</dbReference>
<dbReference type="FunFam" id="1.10.1670.10:FF:000001">
    <property type="entry name" value="Endonuclease III"/>
    <property type="match status" value="1"/>
</dbReference>
<evidence type="ECO:0000256" key="9">
    <source>
        <dbReference type="ARBA" id="ARBA00023204"/>
    </source>
</evidence>
<feature type="binding site" evidence="12">
    <location>
        <position position="209"/>
    </location>
    <ligand>
        <name>[4Fe-4S] cluster</name>
        <dbReference type="ChEBI" id="CHEBI:49883"/>
    </ligand>
</feature>
<keyword evidence="15" id="KW-1185">Reference proteome</keyword>
<dbReference type="GO" id="GO:0000703">
    <property type="term" value="F:oxidized pyrimidine nucleobase lesion DNA N-glycosylase activity"/>
    <property type="evidence" value="ECO:0007669"/>
    <property type="project" value="TreeGrafter"/>
</dbReference>
<feature type="domain" description="HhH-GPD" evidence="13">
    <location>
        <begin position="44"/>
        <end position="191"/>
    </location>
</feature>
<comment type="similarity">
    <text evidence="1 12">Belongs to the Nth/MutY family.</text>
</comment>
<dbReference type="FunFam" id="1.10.340.30:FF:000001">
    <property type="entry name" value="Endonuclease III"/>
    <property type="match status" value="1"/>
</dbReference>
<evidence type="ECO:0000256" key="5">
    <source>
        <dbReference type="ARBA" id="ARBA00022801"/>
    </source>
</evidence>
<dbReference type="AlphaFoldDB" id="A0A7J4ZSX6"/>
<reference evidence="14 15" key="1">
    <citation type="submission" date="2019-09" db="EMBL/GenBank/DDBJ databases">
        <title>Geobacter sp. Red96, a novel strain isolated from paddy soil.</title>
        <authorList>
            <person name="Xu Z."/>
            <person name="Masuda Y."/>
            <person name="Itoh H."/>
            <person name="Senoo K."/>
        </authorList>
    </citation>
    <scope>NUCLEOTIDE SEQUENCE [LARGE SCALE GENOMIC DNA]</scope>
    <source>
        <strain evidence="14 15">Red96</strain>
    </source>
</reference>
<dbReference type="RefSeq" id="WP_151128246.1">
    <property type="nucleotide sequence ID" value="NZ_VZQZ01000004.1"/>
</dbReference>
<dbReference type="PANTHER" id="PTHR43286:SF1">
    <property type="entry name" value="ENDONUCLEASE III-LIKE PROTEIN 1"/>
    <property type="match status" value="1"/>
</dbReference>
<comment type="cofactor">
    <cofactor evidence="12">
        <name>[4Fe-4S] cluster</name>
        <dbReference type="ChEBI" id="CHEBI:49883"/>
    </cofactor>
    <text evidence="12">Binds 1 [4Fe-4S] cluster.</text>
</comment>
<dbReference type="PANTHER" id="PTHR43286">
    <property type="entry name" value="ENDONUCLEASE III-LIKE PROTEIN 1"/>
    <property type="match status" value="1"/>
</dbReference>
<proteinExistence type="inferred from homology"/>
<evidence type="ECO:0000256" key="10">
    <source>
        <dbReference type="ARBA" id="ARBA00023239"/>
    </source>
</evidence>
<dbReference type="CDD" id="cd00056">
    <property type="entry name" value="ENDO3c"/>
    <property type="match status" value="1"/>
</dbReference>
<dbReference type="GO" id="GO:0006285">
    <property type="term" value="P:base-excision repair, AP site formation"/>
    <property type="evidence" value="ECO:0007669"/>
    <property type="project" value="TreeGrafter"/>
</dbReference>
<evidence type="ECO:0000256" key="6">
    <source>
        <dbReference type="ARBA" id="ARBA00023004"/>
    </source>
</evidence>
<keyword evidence="3 12" id="KW-0479">Metal-binding</keyword>
<evidence type="ECO:0000256" key="4">
    <source>
        <dbReference type="ARBA" id="ARBA00022763"/>
    </source>
</evidence>
<comment type="caution">
    <text evidence="14">The sequence shown here is derived from an EMBL/GenBank/DDBJ whole genome shotgun (WGS) entry which is preliminary data.</text>
</comment>
<evidence type="ECO:0000313" key="15">
    <source>
        <dbReference type="Proteomes" id="UP000420562"/>
    </source>
</evidence>
<keyword evidence="8 12" id="KW-0238">DNA-binding</keyword>
<dbReference type="Proteomes" id="UP000420562">
    <property type="component" value="Unassembled WGS sequence"/>
</dbReference>
<organism evidence="14 15">
    <name type="scientific">Oryzomonas japonica</name>
    <dbReference type="NCBI Taxonomy" id="2603858"/>
    <lineage>
        <taxon>Bacteria</taxon>
        <taxon>Pseudomonadati</taxon>
        <taxon>Thermodesulfobacteriota</taxon>
        <taxon>Desulfuromonadia</taxon>
        <taxon>Geobacterales</taxon>
        <taxon>Geobacteraceae</taxon>
        <taxon>Oryzomonas</taxon>
    </lineage>
</organism>
<keyword evidence="2 12" id="KW-0004">4Fe-4S</keyword>
<gene>
    <name evidence="12" type="primary">nth</name>
    <name evidence="14" type="ORF">F6V25_08905</name>
</gene>
<dbReference type="InterPro" id="IPR005759">
    <property type="entry name" value="Nth"/>
</dbReference>
<evidence type="ECO:0000256" key="12">
    <source>
        <dbReference type="HAMAP-Rule" id="MF_00942"/>
    </source>
</evidence>
<evidence type="ECO:0000256" key="8">
    <source>
        <dbReference type="ARBA" id="ARBA00023125"/>
    </source>
</evidence>
<evidence type="ECO:0000256" key="2">
    <source>
        <dbReference type="ARBA" id="ARBA00022485"/>
    </source>
</evidence>
<dbReference type="GO" id="GO:0003677">
    <property type="term" value="F:DNA binding"/>
    <property type="evidence" value="ECO:0007669"/>
    <property type="project" value="UniProtKB-UniRule"/>
</dbReference>
<evidence type="ECO:0000259" key="13">
    <source>
        <dbReference type="SMART" id="SM00478"/>
    </source>
</evidence>
<dbReference type="EC" id="4.2.99.18" evidence="12"/>